<dbReference type="PIRSF" id="PIRSF000883">
    <property type="entry name" value="Pesterase_MJ0912"/>
    <property type="match status" value="1"/>
</dbReference>
<dbReference type="InterPro" id="IPR011152">
    <property type="entry name" value="Pesterase_MJ0912"/>
</dbReference>
<reference evidence="3 4" key="1">
    <citation type="submission" date="2018-12" db="EMBL/GenBank/DDBJ databases">
        <title>Marinifilum JC070 sp. nov., a marine bacterium isolated from Yongle Blue Hole in the South China Sea.</title>
        <authorList>
            <person name="Fu T."/>
        </authorList>
    </citation>
    <scope>NUCLEOTIDE SEQUENCE [LARGE SCALE GENOMIC DNA]</scope>
    <source>
        <strain evidence="3 4">JC070</strain>
    </source>
</reference>
<gene>
    <name evidence="3" type="ORF">ELS83_04560</name>
</gene>
<dbReference type="CDD" id="cd00838">
    <property type="entry name" value="MPP_superfamily"/>
    <property type="match status" value="1"/>
</dbReference>
<organism evidence="3 4">
    <name type="scientific">Marinifilum caeruleilacunae</name>
    <dbReference type="NCBI Taxonomy" id="2499076"/>
    <lineage>
        <taxon>Bacteria</taxon>
        <taxon>Pseudomonadati</taxon>
        <taxon>Bacteroidota</taxon>
        <taxon>Bacteroidia</taxon>
        <taxon>Marinilabiliales</taxon>
        <taxon>Marinifilaceae</taxon>
    </lineage>
</organism>
<dbReference type="Gene3D" id="3.60.21.10">
    <property type="match status" value="1"/>
</dbReference>
<dbReference type="InterPro" id="IPR050126">
    <property type="entry name" value="Ap4A_hydrolase"/>
</dbReference>
<proteinExistence type="inferred from homology"/>
<protein>
    <submittedName>
        <fullName evidence="3">Metallophosphoesterase</fullName>
    </submittedName>
</protein>
<sequence length="246" mass="27986">MKLKQIAFISDIHGNSEALRVVLQNIQSRGIESIINLGDSLYGPLDPKGTFDLLQDYQVQSISGNQDRFILENIDQATDIPTLEFTKSQMNTVMTEWLRSLPFSLKLNQIYCCHASPNSDCNYLLEKLDKNVVSVKNVNELDEILKDIPQPIVFCAHSHVSKVVKTKYKTIINCGSVGLPAYDDELPIYHKMESLNPMTKYVIISLDGETFQIEQVSLSYNYEEAALLAEKNNRPDWAKWIRNGRV</sequence>
<dbReference type="RefSeq" id="WP_171594354.1">
    <property type="nucleotide sequence ID" value="NZ_RZNH01000004.1"/>
</dbReference>
<evidence type="ECO:0000256" key="1">
    <source>
        <dbReference type="ARBA" id="ARBA00008950"/>
    </source>
</evidence>
<comment type="caution">
    <text evidence="3">The sequence shown here is derived from an EMBL/GenBank/DDBJ whole genome shotgun (WGS) entry which is preliminary data.</text>
</comment>
<dbReference type="PANTHER" id="PTHR42850">
    <property type="entry name" value="METALLOPHOSPHOESTERASE"/>
    <property type="match status" value="1"/>
</dbReference>
<name>A0ABX1WSJ9_9BACT</name>
<dbReference type="Pfam" id="PF12850">
    <property type="entry name" value="Metallophos_2"/>
    <property type="match status" value="1"/>
</dbReference>
<accession>A0ABX1WSJ9</accession>
<keyword evidence="4" id="KW-1185">Reference proteome</keyword>
<feature type="domain" description="Calcineurin-like phosphoesterase" evidence="2">
    <location>
        <begin position="6"/>
        <end position="183"/>
    </location>
</feature>
<evidence type="ECO:0000313" key="4">
    <source>
        <dbReference type="Proteomes" id="UP000732105"/>
    </source>
</evidence>
<dbReference type="Proteomes" id="UP000732105">
    <property type="component" value="Unassembled WGS sequence"/>
</dbReference>
<evidence type="ECO:0000313" key="3">
    <source>
        <dbReference type="EMBL" id="NOU59082.1"/>
    </source>
</evidence>
<dbReference type="EMBL" id="RZNH01000004">
    <property type="protein sequence ID" value="NOU59082.1"/>
    <property type="molecule type" value="Genomic_DNA"/>
</dbReference>
<dbReference type="SUPFAM" id="SSF56300">
    <property type="entry name" value="Metallo-dependent phosphatases"/>
    <property type="match status" value="1"/>
</dbReference>
<comment type="similarity">
    <text evidence="1">Belongs to the metallophosphoesterase superfamily. YfcE family.</text>
</comment>
<dbReference type="InterPro" id="IPR024654">
    <property type="entry name" value="Calcineurin-like_PHP_lpxH"/>
</dbReference>
<dbReference type="PANTHER" id="PTHR42850:SF2">
    <property type="entry name" value="BLL5683 PROTEIN"/>
    <property type="match status" value="1"/>
</dbReference>
<evidence type="ECO:0000259" key="2">
    <source>
        <dbReference type="Pfam" id="PF12850"/>
    </source>
</evidence>
<dbReference type="InterPro" id="IPR029052">
    <property type="entry name" value="Metallo-depent_PP-like"/>
</dbReference>